<dbReference type="Proteomes" id="UP000828941">
    <property type="component" value="Chromosome 11"/>
</dbReference>
<evidence type="ECO:0000313" key="2">
    <source>
        <dbReference type="Proteomes" id="UP000828941"/>
    </source>
</evidence>
<dbReference type="EMBL" id="CM039436">
    <property type="protein sequence ID" value="KAI4313408.1"/>
    <property type="molecule type" value="Genomic_DNA"/>
</dbReference>
<comment type="caution">
    <text evidence="1">The sequence shown here is derived from an EMBL/GenBank/DDBJ whole genome shotgun (WGS) entry which is preliminary data.</text>
</comment>
<proteinExistence type="predicted"/>
<name>A0ACB9LQ89_BAUVA</name>
<organism evidence="1 2">
    <name type="scientific">Bauhinia variegata</name>
    <name type="common">Purple orchid tree</name>
    <name type="synonym">Phanera variegata</name>
    <dbReference type="NCBI Taxonomy" id="167791"/>
    <lineage>
        <taxon>Eukaryota</taxon>
        <taxon>Viridiplantae</taxon>
        <taxon>Streptophyta</taxon>
        <taxon>Embryophyta</taxon>
        <taxon>Tracheophyta</taxon>
        <taxon>Spermatophyta</taxon>
        <taxon>Magnoliopsida</taxon>
        <taxon>eudicotyledons</taxon>
        <taxon>Gunneridae</taxon>
        <taxon>Pentapetalae</taxon>
        <taxon>rosids</taxon>
        <taxon>fabids</taxon>
        <taxon>Fabales</taxon>
        <taxon>Fabaceae</taxon>
        <taxon>Cercidoideae</taxon>
        <taxon>Cercideae</taxon>
        <taxon>Bauhiniinae</taxon>
        <taxon>Bauhinia</taxon>
    </lineage>
</organism>
<accession>A0ACB9LQ89</accession>
<reference evidence="1 2" key="1">
    <citation type="journal article" date="2022" name="DNA Res.">
        <title>Chromosomal-level genome assembly of the orchid tree Bauhinia variegata (Leguminosae; Cercidoideae) supports the allotetraploid origin hypothesis of Bauhinia.</title>
        <authorList>
            <person name="Zhong Y."/>
            <person name="Chen Y."/>
            <person name="Zheng D."/>
            <person name="Pang J."/>
            <person name="Liu Y."/>
            <person name="Luo S."/>
            <person name="Meng S."/>
            <person name="Qian L."/>
            <person name="Wei D."/>
            <person name="Dai S."/>
            <person name="Zhou R."/>
        </authorList>
    </citation>
    <scope>NUCLEOTIDE SEQUENCE [LARGE SCALE GENOMIC DNA]</scope>
    <source>
        <strain evidence="1">BV-YZ2020</strain>
    </source>
</reference>
<keyword evidence="2" id="KW-1185">Reference proteome</keyword>
<gene>
    <name evidence="1" type="ORF">L6164_026392</name>
</gene>
<protein>
    <submittedName>
        <fullName evidence="1">Uncharacterized protein</fullName>
    </submittedName>
</protein>
<sequence length="1862" mass="211421">MVGEKILEYTLDPMARQVGYLIFYNSNVKELKEKAESLQHAKESVQQRLDAAYRNGDEIYSGIRMWLEKVDEMAMKVEGYIQDDHHKKTGCSSRSFPNFWMRHQLSRKSKKMVQEIEILKNEGQFEHVSYRKAPNVIQNLSSAAGDKEFGSRVEILEAIMEALRDPNMNKIGVYGMGGVGKSTLVKQVAQKAQQEFDVVVMATLTQNTEVEKIQGQIADMLGLNLSNEQSLLGRASRLLERLKKEKNVLLILDDLWGEHNWDEIGIPSPEENNNKKISISSEIQQRSCKFLMTSRDRDVLSKLNSQKYFLVRPLSDIESWKLFKEKAMLDESIGNAELLSIAHEVAQECGGLPLAVVTIASSLKTKRISEWKAVLQELRNPAPTGMQNAIYRPIEVSYQNLKDDLVQSIFLLCGMLTQNVWISGLFKYSVGLDLFKNIHKVVYARNKFDSCIRKLKDSCLLLETDSSNEFYEIHDVVRDVALMIASQHQQYFVKINQILEEWPEEEQMKNYKTIILRFCYLNDLERLCCPNLTFLLINNENPSLKLSDNLFEGMPRLKVLDLTSMKFESLPSSISLLSTLRTLCLDHCSLRKIEAIGELKGLKVLSFFKSDIKQLPQELGQLTQLQLLDLTGCSQLKLIPPNTLSSLKKLEELYMEDSFVNWDVIDPMDQQQSNSSVAELDNLPLLTTLIVHIPDERMLPEVLAFERLQKYKILIGNVWDWSSDTETSRILKLWFSTSIHFRDDIKRLLDTVEELHVGKLEGAKNVLPSLNNEGLPQLQHLYVTDNNEIQCVINSFGVIHSIDLFPNLESMVLQNVMNLEKLCGGSLTGESFSKLKIIKVKNCGNLRSLFSASIARSLPHLVEIELEECFRMERVVYDDEKAAGILQFPKLCSFTIRSLPLLLGIHYEGNVLGASDALFCEKVMFPSLEKLTIDGLDKLNMIWNRLMAEDNTHNSSICDKMKENWHGHIAYGSFCSLKTLKVANCEGISKVLSFNLLKLLNNLEELEVEGCNSVEVVFELEKITSKERHVAPMCHLRKLILISLPNLKNVWNKDPQGILEFQNLSIIKAADCQHMNYLLPVSVAKALPNLLELVLEKCTGLENIVAMEEGLDASVRFMFPKVTLLWLWDLPKLKGFYPRGYITKWPQLRKLIYLCIPKEVNCFGSKYLCFSESRFEDGPQALVQQSSSVEEVIPNLQELTLDQDDSALVTWLLKYSESYFGRIKILRLQSFQEEQINLSYSFFQRISKVETLLVGDNSFEEIFPYENQAGDGTEHENVVRVKYLYLQNLPKLRQICKEGYNVRLNDLWVCECPCLLNLVPSLVILSHLTSLSVHKCEGLLYLVAPSTAKTLNQLTVMKIEDCKMIKEIVAEEVNANAEEGDHEITFNKIKIIQLMSLPLLESFSSGNYAFKFPSLENALICECPNLKIFSKGVPTTPKLRKVDVDLEEKDWYWEGDLNETVQKMHANKEAYVSHDSLSQMDNDHLEGHPPMETKVNEIELVEGSQVFDVELLSASEGTKEEKYDLQIPQQQIPKLEVATETETAETQKQASSTISGAVHIEGVYVQSKNESTDTQTNKASLSDAGVISDQNKEISVVWQTEDSIQDHGVSSIIAQKGTILDSSCMDIIFDKDSKESTHDDQGGGVLGDDNEVVVYGQGTMSISTSTAVTHSSGEIDAATVVFYEEPTSEDAVSGYGTTSESVYVSLSIPPVSADSSIANTNCTTDITFPEGLRKFRDIIELNDEDIALVKRAVAQYPNLLKIKGSFRARFYGLAYKTLAELLHFLNTASALTITQEREQMFQMMCDEAIQFGFDRKWVEEMRKCIARDPEVDRAQKRLKELRQEIDMLEKNLLDRNKCFLSM</sequence>
<evidence type="ECO:0000313" key="1">
    <source>
        <dbReference type="EMBL" id="KAI4313408.1"/>
    </source>
</evidence>